<dbReference type="AlphaFoldDB" id="A0A0S2DKQ0"/>
<evidence type="ECO:0000313" key="1">
    <source>
        <dbReference type="EMBL" id="ALN58863.1"/>
    </source>
</evidence>
<organism evidence="1 2">
    <name type="scientific">Lysobacter enzymogenes</name>
    <dbReference type="NCBI Taxonomy" id="69"/>
    <lineage>
        <taxon>Bacteria</taxon>
        <taxon>Pseudomonadati</taxon>
        <taxon>Pseudomonadota</taxon>
        <taxon>Gammaproteobacteria</taxon>
        <taxon>Lysobacterales</taxon>
        <taxon>Lysobacteraceae</taxon>
        <taxon>Lysobacter</taxon>
    </lineage>
</organism>
<sequence length="38" mass="3593">MSGRVVSAPAETARAASAPTAIAPAARLTVAADAAELG</sequence>
<dbReference type="STRING" id="69.GLE_3519"/>
<dbReference type="EMBL" id="CP013140">
    <property type="protein sequence ID" value="ALN58863.1"/>
    <property type="molecule type" value="Genomic_DNA"/>
</dbReference>
<gene>
    <name evidence="1" type="ORF">GLE_3519</name>
</gene>
<dbReference type="PATRIC" id="fig|69.6.peg.3463"/>
<accession>A0A0S2DKQ0</accession>
<reference evidence="1 2" key="1">
    <citation type="submission" date="2015-11" db="EMBL/GenBank/DDBJ databases">
        <title>Genome sequences of Lysobacter enzymogenes strain C3 and Lysobacter antibioticus ATCC 29479.</title>
        <authorList>
            <person name="Kobayashi D.Y."/>
        </authorList>
    </citation>
    <scope>NUCLEOTIDE SEQUENCE [LARGE SCALE GENOMIC DNA]</scope>
    <source>
        <strain evidence="1 2">C3</strain>
    </source>
</reference>
<name>A0A0S2DKQ0_LYSEN</name>
<evidence type="ECO:0000313" key="2">
    <source>
        <dbReference type="Proteomes" id="UP000061569"/>
    </source>
</evidence>
<dbReference type="KEGG" id="lez:GLE_3519"/>
<dbReference type="Proteomes" id="UP000061569">
    <property type="component" value="Chromosome"/>
</dbReference>
<proteinExistence type="predicted"/>
<protein>
    <submittedName>
        <fullName evidence="1">Uncharacterized protein</fullName>
    </submittedName>
</protein>